<gene>
    <name evidence="4" type="ORF">CCAM_LOCUS39885</name>
</gene>
<keyword evidence="5" id="KW-1185">Reference proteome</keyword>
<keyword evidence="2" id="KW-0812">Transmembrane</keyword>
<feature type="transmembrane region" description="Helical" evidence="2">
    <location>
        <begin position="98"/>
        <end position="119"/>
    </location>
</feature>
<evidence type="ECO:0000256" key="1">
    <source>
        <dbReference type="ARBA" id="ARBA00010199"/>
    </source>
</evidence>
<reference evidence="4 5" key="1">
    <citation type="submission" date="2018-04" db="EMBL/GenBank/DDBJ databases">
        <authorList>
            <person name="Vogel A."/>
        </authorList>
    </citation>
    <scope>NUCLEOTIDE SEQUENCE [LARGE SCALE GENOMIC DNA]</scope>
</reference>
<sequence>MFMAIAQGFLIAAITVSLRSLWGHVYTKDIDVIRRIASLMPVLALSSFWDGIQSVLSGIARGSGWQKSGSVINFAAYYILGIPLAIVLGFVLHLKSMGLWLGLISALAVQAINFTILTMRTNWEHEAMQAAIRIQKQMIVTEGSRDVVEALEREKA</sequence>
<feature type="transmembrane region" description="Helical" evidence="2">
    <location>
        <begin position="71"/>
        <end position="92"/>
    </location>
</feature>
<name>A0A484NB38_9ASTE</name>
<dbReference type="InterPro" id="IPR002528">
    <property type="entry name" value="MATE_fam"/>
</dbReference>
<evidence type="ECO:0008006" key="6">
    <source>
        <dbReference type="Google" id="ProtNLM"/>
    </source>
</evidence>
<keyword evidence="2" id="KW-0472">Membrane</keyword>
<dbReference type="PANTHER" id="PTHR11206">
    <property type="entry name" value="MULTIDRUG RESISTANCE PROTEIN"/>
    <property type="match status" value="1"/>
</dbReference>
<dbReference type="GO" id="GO:0016020">
    <property type="term" value="C:membrane"/>
    <property type="evidence" value="ECO:0007669"/>
    <property type="project" value="InterPro"/>
</dbReference>
<evidence type="ECO:0000313" key="4">
    <source>
        <dbReference type="EMBL" id="VFQ98109.1"/>
    </source>
</evidence>
<organism evidence="4 5">
    <name type="scientific">Cuscuta campestris</name>
    <dbReference type="NCBI Taxonomy" id="132261"/>
    <lineage>
        <taxon>Eukaryota</taxon>
        <taxon>Viridiplantae</taxon>
        <taxon>Streptophyta</taxon>
        <taxon>Embryophyta</taxon>
        <taxon>Tracheophyta</taxon>
        <taxon>Spermatophyta</taxon>
        <taxon>Magnoliopsida</taxon>
        <taxon>eudicotyledons</taxon>
        <taxon>Gunneridae</taxon>
        <taxon>Pentapetalae</taxon>
        <taxon>asterids</taxon>
        <taxon>lamiids</taxon>
        <taxon>Solanales</taxon>
        <taxon>Convolvulaceae</taxon>
        <taxon>Cuscuteae</taxon>
        <taxon>Cuscuta</taxon>
        <taxon>Cuscuta subgen. Grammica</taxon>
        <taxon>Cuscuta sect. Cleistogrammica</taxon>
    </lineage>
</organism>
<dbReference type="Proteomes" id="UP000595140">
    <property type="component" value="Unassembled WGS sequence"/>
</dbReference>
<accession>A0A484NB38</accession>
<dbReference type="AlphaFoldDB" id="A0A484NB38"/>
<dbReference type="GO" id="GO:0015297">
    <property type="term" value="F:antiporter activity"/>
    <property type="evidence" value="ECO:0007669"/>
    <property type="project" value="InterPro"/>
</dbReference>
<evidence type="ECO:0000256" key="3">
    <source>
        <dbReference type="SAM" id="SignalP"/>
    </source>
</evidence>
<proteinExistence type="inferred from homology"/>
<dbReference type="GO" id="GO:0042910">
    <property type="term" value="F:xenobiotic transmembrane transporter activity"/>
    <property type="evidence" value="ECO:0007669"/>
    <property type="project" value="InterPro"/>
</dbReference>
<comment type="similarity">
    <text evidence="1">Belongs to the multi antimicrobial extrusion (MATE) (TC 2.A.66.1) family.</text>
</comment>
<keyword evidence="3" id="KW-0732">Signal</keyword>
<feature type="signal peptide" evidence="3">
    <location>
        <begin position="1"/>
        <end position="27"/>
    </location>
</feature>
<dbReference type="OrthoDB" id="1305555at2759"/>
<dbReference type="Pfam" id="PF01554">
    <property type="entry name" value="MatE"/>
    <property type="match status" value="1"/>
</dbReference>
<protein>
    <recommendedName>
        <fullName evidence="6">Polysaccharide biosynthesis protein C-terminal domain-containing protein</fullName>
    </recommendedName>
</protein>
<keyword evidence="2" id="KW-1133">Transmembrane helix</keyword>
<evidence type="ECO:0000313" key="5">
    <source>
        <dbReference type="Proteomes" id="UP000595140"/>
    </source>
</evidence>
<evidence type="ECO:0000256" key="2">
    <source>
        <dbReference type="SAM" id="Phobius"/>
    </source>
</evidence>
<feature type="chain" id="PRO_5019755479" description="Polysaccharide biosynthesis protein C-terminal domain-containing protein" evidence="3">
    <location>
        <begin position="28"/>
        <end position="156"/>
    </location>
</feature>
<dbReference type="EMBL" id="OOIL02006568">
    <property type="protein sequence ID" value="VFQ98109.1"/>
    <property type="molecule type" value="Genomic_DNA"/>
</dbReference>